<dbReference type="GO" id="GO:0016042">
    <property type="term" value="P:lipid catabolic process"/>
    <property type="evidence" value="ECO:0007669"/>
    <property type="project" value="UniProtKB-KW"/>
</dbReference>
<dbReference type="EC" id="3.1.1.4" evidence="3"/>
<name>A0AAD4KBY9_9MUSC</name>
<dbReference type="GO" id="GO:0050482">
    <property type="term" value="P:arachidonate secretion"/>
    <property type="evidence" value="ECO:0007669"/>
    <property type="project" value="InterPro"/>
</dbReference>
<evidence type="ECO:0000256" key="2">
    <source>
        <dbReference type="ARBA" id="ARBA00004613"/>
    </source>
</evidence>
<evidence type="ECO:0000313" key="11">
    <source>
        <dbReference type="Proteomes" id="UP001200034"/>
    </source>
</evidence>
<accession>A0AAD4KBY9</accession>
<organism evidence="10 11">
    <name type="scientific">Drosophila rubida</name>
    <dbReference type="NCBI Taxonomy" id="30044"/>
    <lineage>
        <taxon>Eukaryota</taxon>
        <taxon>Metazoa</taxon>
        <taxon>Ecdysozoa</taxon>
        <taxon>Arthropoda</taxon>
        <taxon>Hexapoda</taxon>
        <taxon>Insecta</taxon>
        <taxon>Pterygota</taxon>
        <taxon>Neoptera</taxon>
        <taxon>Endopterygota</taxon>
        <taxon>Diptera</taxon>
        <taxon>Brachycera</taxon>
        <taxon>Muscomorpha</taxon>
        <taxon>Ephydroidea</taxon>
        <taxon>Drosophilidae</taxon>
        <taxon>Drosophila</taxon>
    </lineage>
</organism>
<feature type="domain" description="Phospholipase A2-like central" evidence="9">
    <location>
        <begin position="82"/>
        <end position="177"/>
    </location>
</feature>
<dbReference type="InterPro" id="IPR016090">
    <property type="entry name" value="PLA2-like_dom"/>
</dbReference>
<dbReference type="Gene3D" id="1.20.90.10">
    <property type="entry name" value="Phospholipase A2 domain"/>
    <property type="match status" value="1"/>
</dbReference>
<evidence type="ECO:0000313" key="10">
    <source>
        <dbReference type="EMBL" id="KAH8387727.1"/>
    </source>
</evidence>
<keyword evidence="4" id="KW-0964">Secreted</keyword>
<dbReference type="GO" id="GO:0005576">
    <property type="term" value="C:extracellular region"/>
    <property type="evidence" value="ECO:0007669"/>
    <property type="project" value="UniProtKB-SubCell"/>
</dbReference>
<protein>
    <recommendedName>
        <fullName evidence="3">phospholipase A2</fullName>
        <ecNumber evidence="3">3.1.1.4</ecNumber>
    </recommendedName>
    <alternativeName>
        <fullName evidence="7">Phosphatidylcholine 2-acylhydrolase</fullName>
    </alternativeName>
</protein>
<keyword evidence="5" id="KW-0442">Lipid degradation</keyword>
<evidence type="ECO:0000256" key="4">
    <source>
        <dbReference type="ARBA" id="ARBA00022525"/>
    </source>
</evidence>
<dbReference type="PROSITE" id="PS00118">
    <property type="entry name" value="PA2_HIS"/>
    <property type="match status" value="1"/>
</dbReference>
<comment type="caution">
    <text evidence="10">The sequence shown here is derived from an EMBL/GenBank/DDBJ whole genome shotgun (WGS) entry which is preliminary data.</text>
</comment>
<evidence type="ECO:0000256" key="6">
    <source>
        <dbReference type="ARBA" id="ARBA00023098"/>
    </source>
</evidence>
<gene>
    <name evidence="10" type="ORF">KR093_009215</name>
</gene>
<keyword evidence="11" id="KW-1185">Reference proteome</keyword>
<dbReference type="GO" id="GO:0006644">
    <property type="term" value="P:phospholipid metabolic process"/>
    <property type="evidence" value="ECO:0007669"/>
    <property type="project" value="InterPro"/>
</dbReference>
<evidence type="ECO:0000256" key="8">
    <source>
        <dbReference type="SAM" id="MobiDB-lite"/>
    </source>
</evidence>
<evidence type="ECO:0000256" key="1">
    <source>
        <dbReference type="ARBA" id="ARBA00001913"/>
    </source>
</evidence>
<feature type="compositionally biased region" description="Low complexity" evidence="8">
    <location>
        <begin position="19"/>
        <end position="36"/>
    </location>
</feature>
<dbReference type="InterPro" id="IPR036444">
    <property type="entry name" value="PLipase_A2_dom_sf"/>
</dbReference>
<evidence type="ECO:0000256" key="5">
    <source>
        <dbReference type="ARBA" id="ARBA00022963"/>
    </source>
</evidence>
<dbReference type="SUPFAM" id="SSF48619">
    <property type="entry name" value="Phospholipase A2, PLA2"/>
    <property type="match status" value="1"/>
</dbReference>
<dbReference type="AlphaFoldDB" id="A0AAD4KBY9"/>
<dbReference type="Proteomes" id="UP001200034">
    <property type="component" value="Unassembled WGS sequence"/>
</dbReference>
<reference evidence="10" key="1">
    <citation type="journal article" date="2021" name="Mol. Ecol. Resour.">
        <title>Phylogenomic analyses of the genus Drosophila reveals genomic signals of climate adaptation.</title>
        <authorList>
            <person name="Li F."/>
            <person name="Rane R.V."/>
            <person name="Luria V."/>
            <person name="Xiong Z."/>
            <person name="Chen J."/>
            <person name="Li Z."/>
            <person name="Catullo R.A."/>
            <person name="Griffin P.C."/>
            <person name="Schiffer M."/>
            <person name="Pearce S."/>
            <person name="Lee S.F."/>
            <person name="McElroy K."/>
            <person name="Stocker A."/>
            <person name="Shirriffs J."/>
            <person name="Cockerell F."/>
            <person name="Coppin C."/>
            <person name="Sgro C.M."/>
            <person name="Karger A."/>
            <person name="Cain J.W."/>
            <person name="Weber J.A."/>
            <person name="Santpere G."/>
            <person name="Kirschner M.W."/>
            <person name="Hoffmann A.A."/>
            <person name="Oakeshott J.G."/>
            <person name="Zhang G."/>
        </authorList>
    </citation>
    <scope>NUCLEOTIDE SEQUENCE</scope>
    <source>
        <strain evidence="10">BGI-SZ-2011g</strain>
    </source>
</reference>
<dbReference type="CDD" id="cd04704">
    <property type="entry name" value="PLA2_bee_venom_like"/>
    <property type="match status" value="1"/>
</dbReference>
<evidence type="ECO:0000256" key="3">
    <source>
        <dbReference type="ARBA" id="ARBA00013278"/>
    </source>
</evidence>
<keyword evidence="6" id="KW-0443">Lipid metabolism</keyword>
<comment type="cofactor">
    <cofactor evidence="1">
        <name>Ca(2+)</name>
        <dbReference type="ChEBI" id="CHEBI:29108"/>
    </cofactor>
</comment>
<dbReference type="PANTHER" id="PTHR12253">
    <property type="entry name" value="RH14732P"/>
    <property type="match status" value="1"/>
</dbReference>
<dbReference type="Pfam" id="PF05826">
    <property type="entry name" value="Phospholip_A2_2"/>
    <property type="match status" value="1"/>
</dbReference>
<sequence length="211" mass="23088">MCVAKQLPLPANVAAAAATSGATTNVGRSSSSSNSSGHGGGGSGGVVHQTRHESYVADDESTAAAAAPPAARRRRQVSDWFIAPNTRWCGKGNLANGTYNQLGGASMADKCCRTHDHCKKYIPALSNRYELFNYRPYTLSHCSCDRRFRTCLKMAHDEDANTIGKLFFNMVQTQCFILKTEYVCTQRGSDPDDCLKGFERKKAYLKDNLKF</sequence>
<proteinExistence type="predicted"/>
<dbReference type="InterPro" id="IPR033113">
    <property type="entry name" value="PLA2_histidine"/>
</dbReference>
<dbReference type="GO" id="GO:0004623">
    <property type="term" value="F:phospholipase A2 activity"/>
    <property type="evidence" value="ECO:0007669"/>
    <property type="project" value="UniProtKB-EC"/>
</dbReference>
<evidence type="ECO:0000256" key="7">
    <source>
        <dbReference type="ARBA" id="ARBA00029903"/>
    </source>
</evidence>
<feature type="region of interest" description="Disordered" evidence="8">
    <location>
        <begin position="19"/>
        <end position="48"/>
    </location>
</feature>
<evidence type="ECO:0000259" key="9">
    <source>
        <dbReference type="Pfam" id="PF05826"/>
    </source>
</evidence>
<dbReference type="EMBL" id="JAJJHW010000095">
    <property type="protein sequence ID" value="KAH8387727.1"/>
    <property type="molecule type" value="Genomic_DNA"/>
</dbReference>
<comment type="subcellular location">
    <subcellularLocation>
        <location evidence="2">Secreted</location>
    </subcellularLocation>
</comment>